<dbReference type="Proteomes" id="UP000593663">
    <property type="component" value="Chromosome 1"/>
</dbReference>
<dbReference type="AlphaFoldDB" id="A0A7M2GK36"/>
<reference evidence="3" key="1">
    <citation type="submission" date="2020-08" db="EMBL/GenBank/DDBJ databases">
        <title>Complete genome sequence of Sphingobium barthaii strain KK22, a high-molecular-weight polycyclic aromatic hydrocarbon-degrading soil bacterium.</title>
        <authorList>
            <person name="Mori J.F."/>
            <person name="Kanaly R.A."/>
        </authorList>
    </citation>
    <scope>NUCLEOTIDE SEQUENCE [LARGE SCALE GENOMIC DNA]</scope>
    <source>
        <strain evidence="3">KK22</strain>
    </source>
</reference>
<evidence type="ECO:0000259" key="1">
    <source>
        <dbReference type="Pfam" id="PF06114"/>
    </source>
</evidence>
<dbReference type="PANTHER" id="PTHR43236:SF2">
    <property type="entry name" value="BLL0069 PROTEIN"/>
    <property type="match status" value="1"/>
</dbReference>
<gene>
    <name evidence="2" type="ORF">H5V43_04115</name>
</gene>
<dbReference type="Pfam" id="PF06114">
    <property type="entry name" value="Peptidase_M78"/>
    <property type="match status" value="1"/>
</dbReference>
<organism evidence="2 3">
    <name type="scientific">Sphingobium fuliginis (strain ATCC 27551)</name>
    <dbReference type="NCBI Taxonomy" id="336203"/>
    <lineage>
        <taxon>Bacteria</taxon>
        <taxon>Pseudomonadati</taxon>
        <taxon>Pseudomonadota</taxon>
        <taxon>Alphaproteobacteria</taxon>
        <taxon>Sphingomonadales</taxon>
        <taxon>Sphingomonadaceae</taxon>
        <taxon>Sphingobium</taxon>
    </lineage>
</organism>
<feature type="domain" description="IrrE N-terminal-like" evidence="1">
    <location>
        <begin position="29"/>
        <end position="158"/>
    </location>
</feature>
<dbReference type="Gene3D" id="1.10.10.2910">
    <property type="match status" value="1"/>
</dbReference>
<dbReference type="KEGG" id="sbar:H5V43_04115"/>
<evidence type="ECO:0000313" key="3">
    <source>
        <dbReference type="Proteomes" id="UP000593663"/>
    </source>
</evidence>
<name>A0A7M2GK36_SPHSA</name>
<accession>A0A7M2GK36</accession>
<dbReference type="EMBL" id="CP060035">
    <property type="protein sequence ID" value="QOT73104.1"/>
    <property type="molecule type" value="Genomic_DNA"/>
</dbReference>
<proteinExistence type="predicted"/>
<evidence type="ECO:0000313" key="2">
    <source>
        <dbReference type="EMBL" id="QOT73104.1"/>
    </source>
</evidence>
<dbReference type="InterPro" id="IPR052345">
    <property type="entry name" value="Rad_response_metalloprotease"/>
</dbReference>
<dbReference type="InterPro" id="IPR010359">
    <property type="entry name" value="IrrE_HExxH"/>
</dbReference>
<protein>
    <submittedName>
        <fullName evidence="2">ImmA/IrrE family metallo-endopeptidase</fullName>
    </submittedName>
</protein>
<dbReference type="PANTHER" id="PTHR43236">
    <property type="entry name" value="ANTITOXIN HIGA1"/>
    <property type="match status" value="1"/>
</dbReference>
<sequence>MGRVSAAETTLQELGVTEPSEIDVEVVARYLGAKVKYRPLKSCEARIVGHADRAIITVDTRATDRRKRFSVAHELGHWHHHRGQCLICRSTDIDKPTSDDRRERGSNPELQADAYAADLLLPGYIFRPLVSDLDRITLTGIRELATLFDASITATAIRALSTNRFPALLVCHGQDGRKWFRRPPVVPDRWFPRADLQPESAAFPLLFKNGIEPKQPKRVKASAWFDTYAADRFTLIEQPFGLPNSQVATLLVLDDVAMLSQ</sequence>